<dbReference type="InterPro" id="IPR050172">
    <property type="entry name" value="SsuD_RutA_monooxygenase"/>
</dbReference>
<dbReference type="KEGG" id="mku:I2456_12515"/>
<evidence type="ECO:0000256" key="1">
    <source>
        <dbReference type="ARBA" id="ARBA00022630"/>
    </source>
</evidence>
<dbReference type="RefSeq" id="WP_068034631.1">
    <property type="nucleotide sequence ID" value="NZ_BLKU01000003.1"/>
</dbReference>
<dbReference type="InterPro" id="IPR011251">
    <property type="entry name" value="Luciferase-like_dom"/>
</dbReference>
<evidence type="ECO:0000313" key="9">
    <source>
        <dbReference type="Proteomes" id="UP000663583"/>
    </source>
</evidence>
<proteinExistence type="predicted"/>
<keyword evidence="4" id="KW-0503">Monooxygenase</keyword>
<reference evidence="6" key="2">
    <citation type="submission" date="2020-02" db="EMBL/GenBank/DDBJ databases">
        <authorList>
            <person name="Matsumoto Y."/>
            <person name="Kinjo T."/>
            <person name="Motooka D."/>
            <person name="Nabeya D."/>
            <person name="Jung N."/>
            <person name="Uechi K."/>
            <person name="Horii T."/>
            <person name="Iida T."/>
            <person name="Fujita J."/>
            <person name="Nakamura S."/>
        </authorList>
    </citation>
    <scope>NUCLEOTIDE SEQUENCE</scope>
    <source>
        <strain evidence="6">JCM 13573</strain>
    </source>
</reference>
<evidence type="ECO:0000256" key="3">
    <source>
        <dbReference type="ARBA" id="ARBA00023002"/>
    </source>
</evidence>
<dbReference type="Proteomes" id="UP000663583">
    <property type="component" value="Chromosome"/>
</dbReference>
<dbReference type="Gene3D" id="3.20.20.30">
    <property type="entry name" value="Luciferase-like domain"/>
    <property type="match status" value="1"/>
</dbReference>
<dbReference type="NCBIfam" id="TIGR03619">
    <property type="entry name" value="F420_Rv2161c"/>
    <property type="match status" value="1"/>
</dbReference>
<dbReference type="PANTHER" id="PTHR42847">
    <property type="entry name" value="ALKANESULFONATE MONOOXYGENASE"/>
    <property type="match status" value="1"/>
</dbReference>
<dbReference type="EMBL" id="BLKU01000003">
    <property type="protein sequence ID" value="GFG64890.1"/>
    <property type="molecule type" value="Genomic_DNA"/>
</dbReference>
<dbReference type="PANTHER" id="PTHR42847:SF4">
    <property type="entry name" value="ALKANESULFONATE MONOOXYGENASE-RELATED"/>
    <property type="match status" value="1"/>
</dbReference>
<dbReference type="GO" id="GO:0046306">
    <property type="term" value="P:alkanesulfonate catabolic process"/>
    <property type="evidence" value="ECO:0007669"/>
    <property type="project" value="TreeGrafter"/>
</dbReference>
<sequence>MRYAIATFVTDEGIAPDRLAVAVEERGFDSLIVTEHSHMPVAYHEPYAGAGTPGREYFRTLDPFVVLTAAAAATRNLSLMTGVILLPQRDVLYTAKEVASLDLVAQGRFRLGVGVGWNEQEMRHCGVDPVTRGVKMTEQVRALKQIWTQDIAEFHGRIVDFAPIYSWPKPVQRPHPPIYVGGGSRAALRRLRDVGDGWLAPPMPANDIAQARQWLADNGRGDIAITLFAATANPKALVEYAAAGVNESAFLLPTMPEQDSLRELDRLAELVTASGEW</sequence>
<evidence type="ECO:0000313" key="8">
    <source>
        <dbReference type="Proteomes" id="UP000465306"/>
    </source>
</evidence>
<keyword evidence="1" id="KW-0285">Flavoprotein</keyword>
<dbReference type="InterPro" id="IPR036661">
    <property type="entry name" value="Luciferase-like_sf"/>
</dbReference>
<gene>
    <name evidence="7" type="ORF">I2456_12515</name>
    <name evidence="6" type="ORF">MKUB_23800</name>
</gene>
<dbReference type="SUPFAM" id="SSF51679">
    <property type="entry name" value="Bacterial luciferase-like"/>
    <property type="match status" value="1"/>
</dbReference>
<accession>A0AAX1JI32</accession>
<evidence type="ECO:0000313" key="7">
    <source>
        <dbReference type="EMBL" id="QPI40177.1"/>
    </source>
</evidence>
<evidence type="ECO:0000259" key="5">
    <source>
        <dbReference type="Pfam" id="PF00296"/>
    </source>
</evidence>
<evidence type="ECO:0000256" key="2">
    <source>
        <dbReference type="ARBA" id="ARBA00022643"/>
    </source>
</evidence>
<dbReference type="Proteomes" id="UP000465306">
    <property type="component" value="Unassembled WGS sequence"/>
</dbReference>
<feature type="domain" description="Luciferase-like" evidence="5">
    <location>
        <begin position="18"/>
        <end position="259"/>
    </location>
</feature>
<organism evidence="7 9">
    <name type="scientific">Mycobacterium kubicae</name>
    <dbReference type="NCBI Taxonomy" id="120959"/>
    <lineage>
        <taxon>Bacteria</taxon>
        <taxon>Bacillati</taxon>
        <taxon>Actinomycetota</taxon>
        <taxon>Actinomycetes</taxon>
        <taxon>Mycobacteriales</taxon>
        <taxon>Mycobacteriaceae</taxon>
        <taxon>Mycobacterium</taxon>
        <taxon>Mycobacterium simiae complex</taxon>
    </lineage>
</organism>
<dbReference type="GO" id="GO:0008726">
    <property type="term" value="F:alkanesulfonate monooxygenase activity"/>
    <property type="evidence" value="ECO:0007669"/>
    <property type="project" value="TreeGrafter"/>
</dbReference>
<dbReference type="EMBL" id="CP065047">
    <property type="protein sequence ID" value="QPI40177.1"/>
    <property type="molecule type" value="Genomic_DNA"/>
</dbReference>
<protein>
    <submittedName>
        <fullName evidence="7">LLM class F420-dependent oxidoreductase</fullName>
    </submittedName>
</protein>
<evidence type="ECO:0000256" key="4">
    <source>
        <dbReference type="ARBA" id="ARBA00023033"/>
    </source>
</evidence>
<evidence type="ECO:0000313" key="6">
    <source>
        <dbReference type="EMBL" id="GFG64890.1"/>
    </source>
</evidence>
<keyword evidence="3" id="KW-0560">Oxidoreductase</keyword>
<keyword evidence="8" id="KW-1185">Reference proteome</keyword>
<name>A0AAX1JI32_9MYCO</name>
<reference evidence="7" key="3">
    <citation type="submission" date="2020-11" db="EMBL/GenBank/DDBJ databases">
        <title>Intraspecies plasmid and genomic variation of Mycobacterium kubicae revealed by the complete genome sequences of two clinical isolates.</title>
        <authorList>
            <person name="Hendrix J.R."/>
            <person name="Epperson L.E."/>
            <person name="Honda J.R."/>
            <person name="Strong M."/>
        </authorList>
    </citation>
    <scope>NUCLEOTIDE SEQUENCE</scope>
    <source>
        <strain evidence="7">JCM 13573</strain>
    </source>
</reference>
<dbReference type="InterPro" id="IPR019921">
    <property type="entry name" value="Lucif-like_OxRdtase_Rv2161c"/>
</dbReference>
<reference evidence="6 8" key="1">
    <citation type="journal article" date="2019" name="Emerg. Microbes Infect.">
        <title>Comprehensive subspecies identification of 175 nontuberculous mycobacteria species based on 7547 genomic profiles.</title>
        <authorList>
            <person name="Matsumoto Y."/>
            <person name="Kinjo T."/>
            <person name="Motooka D."/>
            <person name="Nabeya D."/>
            <person name="Jung N."/>
            <person name="Uechi K."/>
            <person name="Horii T."/>
            <person name="Iida T."/>
            <person name="Fujita J."/>
            <person name="Nakamura S."/>
        </authorList>
    </citation>
    <scope>NUCLEOTIDE SEQUENCE [LARGE SCALE GENOMIC DNA]</scope>
    <source>
        <strain evidence="6 8">JCM 13573</strain>
    </source>
</reference>
<keyword evidence="2" id="KW-0288">FMN</keyword>
<dbReference type="AlphaFoldDB" id="A0AAX1JI32"/>
<dbReference type="Pfam" id="PF00296">
    <property type="entry name" value="Bac_luciferase"/>
    <property type="match status" value="1"/>
</dbReference>